<organism evidence="8">
    <name type="scientific">Alexandrium catenella</name>
    <name type="common">Red tide dinoflagellate</name>
    <name type="synonym">Gonyaulax catenella</name>
    <dbReference type="NCBI Taxonomy" id="2925"/>
    <lineage>
        <taxon>Eukaryota</taxon>
        <taxon>Sar</taxon>
        <taxon>Alveolata</taxon>
        <taxon>Dinophyceae</taxon>
        <taxon>Gonyaulacales</taxon>
        <taxon>Pyrocystaceae</taxon>
        <taxon>Alexandrium</taxon>
    </lineage>
</organism>
<dbReference type="InterPro" id="IPR016024">
    <property type="entry name" value="ARM-type_fold"/>
</dbReference>
<evidence type="ECO:0000256" key="1">
    <source>
        <dbReference type="ARBA" id="ARBA00004496"/>
    </source>
</evidence>
<dbReference type="PROSITE" id="PS50302">
    <property type="entry name" value="PUM"/>
    <property type="match status" value="8"/>
</dbReference>
<dbReference type="PROSITE" id="PS50303">
    <property type="entry name" value="PUM_HD"/>
    <property type="match status" value="1"/>
</dbReference>
<keyword evidence="4" id="KW-0694">RNA-binding</keyword>
<feature type="compositionally biased region" description="Polar residues" evidence="6">
    <location>
        <begin position="113"/>
        <end position="125"/>
    </location>
</feature>
<dbReference type="AlphaFoldDB" id="A0A7S1PQH7"/>
<dbReference type="FunFam" id="1.25.10.10:FF:000004">
    <property type="entry name" value="Pumilio homolog 1 isoform 2"/>
    <property type="match status" value="1"/>
</dbReference>
<feature type="region of interest" description="Disordered" evidence="6">
    <location>
        <begin position="265"/>
        <end position="429"/>
    </location>
</feature>
<dbReference type="GO" id="GO:0003729">
    <property type="term" value="F:mRNA binding"/>
    <property type="evidence" value="ECO:0007669"/>
    <property type="project" value="TreeGrafter"/>
</dbReference>
<feature type="compositionally biased region" description="Basic and acidic residues" evidence="6">
    <location>
        <begin position="1"/>
        <end position="17"/>
    </location>
</feature>
<feature type="repeat" description="Pumilio" evidence="5">
    <location>
        <begin position="554"/>
        <end position="589"/>
    </location>
</feature>
<dbReference type="InterPro" id="IPR001313">
    <property type="entry name" value="Pumilio_RNA-bd_rpt"/>
</dbReference>
<dbReference type="InterPro" id="IPR033133">
    <property type="entry name" value="PUM-HD"/>
</dbReference>
<feature type="region of interest" description="Disordered" evidence="6">
    <location>
        <begin position="1"/>
        <end position="180"/>
    </location>
</feature>
<feature type="compositionally biased region" description="Gly residues" evidence="6">
    <location>
        <begin position="317"/>
        <end position="339"/>
    </location>
</feature>
<keyword evidence="3" id="KW-0677">Repeat</keyword>
<proteinExistence type="predicted"/>
<feature type="repeat" description="Pumilio" evidence="5">
    <location>
        <begin position="706"/>
        <end position="741"/>
    </location>
</feature>
<sequence>MAEERRRPKGSMVEERRRPKATGGASTGGLAYDGELASSILLDDCDGGPADLPGPGLKQPPYSFEGSPSFVGGSPLFPHADRSVGSTGGGASSSGRSSARLQAPHQRADGEGSNRTPTRTPSPVYQWNHPKDRFHVEGLPGDSWGQADSQQVGAEAADVEGLEERRGRSSSSTSGVGGDPQAVYPQMPFPPFFPPPYWSGGFNPQASPFSEAYFGMMMNNQLGGPQAAAAAAAAASGAAQGEGGMDPTVWHMMAAMAMAQGGPGLPGGVAAPGQTSHASASSVASPPQARGDGLAGESEELQVPAIAVHPPPLGRQRGPGGGGGGGGLAQRESGLGGGARQQEAEGKRTKSRNKDKEPPLGGRQAAEAAAASAAAAAAPRERGPGSKGDKRRRGGGKGEMGVVDGGADDRPLGGGGKSRSMDMRPQSSNPMIEQLKQRDRNVELTDLAAHIGEIAQDQYGSRLIQQKLEVANEEEKQIAFKSVLQKMPQLTTDVFGNYVIQKFFEYGNAEQRRILAEQLVGQVLKLSLQMYGCRVVQKALDSVPIEQQVLLIGELKGHVLKCIEDQHGNHVIQKCIERLPTDRIGFIVESFVGQTSRMAKHCYGCRVIQRLIEYCASAQISPLLEEVLRFATELATDQYGNYVVQHVMEHSSRPGDRQTIMHIVRKNILSLSCHKYASNVIEKALACGTLEERALLIYAIVGEQGDTHPPLLTMMRDRFGNYIVQRVIGLAQGPQRDALLWKLHEHMPVLKKSNTYGKHIISALERAQANARD</sequence>
<keyword evidence="2" id="KW-0963">Cytoplasm</keyword>
<feature type="domain" description="PUM-HD" evidence="7">
    <location>
        <begin position="423"/>
        <end position="768"/>
    </location>
</feature>
<dbReference type="SUPFAM" id="SSF48371">
    <property type="entry name" value="ARM repeat"/>
    <property type="match status" value="1"/>
</dbReference>
<feature type="repeat" description="Pumilio" evidence="5">
    <location>
        <begin position="663"/>
        <end position="698"/>
    </location>
</feature>
<evidence type="ECO:0000256" key="5">
    <source>
        <dbReference type="PROSITE-ProRule" id="PRU00317"/>
    </source>
</evidence>
<feature type="repeat" description="Pumilio" evidence="5">
    <location>
        <begin position="518"/>
        <end position="553"/>
    </location>
</feature>
<comment type="subcellular location">
    <subcellularLocation>
        <location evidence="1">Cytoplasm</location>
    </subcellularLocation>
</comment>
<evidence type="ECO:0000256" key="6">
    <source>
        <dbReference type="SAM" id="MobiDB-lite"/>
    </source>
</evidence>
<evidence type="ECO:0000313" key="8">
    <source>
        <dbReference type="EMBL" id="CAD9096158.1"/>
    </source>
</evidence>
<feature type="compositionally biased region" description="Low complexity" evidence="6">
    <location>
        <begin position="268"/>
        <end position="285"/>
    </location>
</feature>
<dbReference type="PANTHER" id="PTHR12537:SF12">
    <property type="entry name" value="MATERNAL PROTEIN PUMILIO"/>
    <property type="match status" value="1"/>
</dbReference>
<protein>
    <recommendedName>
        <fullName evidence="7">PUM-HD domain-containing protein</fullName>
    </recommendedName>
</protein>
<feature type="repeat" description="Pumilio" evidence="5">
    <location>
        <begin position="626"/>
        <end position="662"/>
    </location>
</feature>
<dbReference type="EMBL" id="HBGE01008508">
    <property type="protein sequence ID" value="CAD9096158.1"/>
    <property type="molecule type" value="Transcribed_RNA"/>
</dbReference>
<evidence type="ECO:0000256" key="2">
    <source>
        <dbReference type="ARBA" id="ARBA00022490"/>
    </source>
</evidence>
<feature type="repeat" description="Pumilio" evidence="5">
    <location>
        <begin position="590"/>
        <end position="625"/>
    </location>
</feature>
<dbReference type="InterPro" id="IPR011989">
    <property type="entry name" value="ARM-like"/>
</dbReference>
<evidence type="ECO:0000256" key="4">
    <source>
        <dbReference type="ARBA" id="ARBA00022884"/>
    </source>
</evidence>
<dbReference type="SMART" id="SM00025">
    <property type="entry name" value="Pumilio"/>
    <property type="match status" value="8"/>
</dbReference>
<gene>
    <name evidence="8" type="ORF">ACAT0790_LOCUS5149</name>
</gene>
<feature type="repeat" description="Pumilio" evidence="5">
    <location>
        <begin position="489"/>
        <end position="517"/>
    </location>
</feature>
<dbReference type="CDD" id="cd07920">
    <property type="entry name" value="Pumilio"/>
    <property type="match status" value="1"/>
</dbReference>
<feature type="compositionally biased region" description="Low complexity" evidence="6">
    <location>
        <begin position="47"/>
        <end position="57"/>
    </location>
</feature>
<dbReference type="InterPro" id="IPR033712">
    <property type="entry name" value="Pumilio_RNA-bd"/>
</dbReference>
<accession>A0A7S1PQH7</accession>
<feature type="repeat" description="Pumilio" evidence="5">
    <location>
        <begin position="446"/>
        <end position="485"/>
    </location>
</feature>
<feature type="compositionally biased region" description="Basic and acidic residues" evidence="6">
    <location>
        <begin position="342"/>
        <end position="358"/>
    </location>
</feature>
<reference evidence="8" key="1">
    <citation type="submission" date="2021-01" db="EMBL/GenBank/DDBJ databases">
        <authorList>
            <person name="Corre E."/>
            <person name="Pelletier E."/>
            <person name="Niang G."/>
            <person name="Scheremetjew M."/>
            <person name="Finn R."/>
            <person name="Kale V."/>
            <person name="Holt S."/>
            <person name="Cochrane G."/>
            <person name="Meng A."/>
            <person name="Brown T."/>
            <person name="Cohen L."/>
        </authorList>
    </citation>
    <scope>NUCLEOTIDE SEQUENCE</scope>
    <source>
        <strain evidence="8">OF101</strain>
    </source>
</reference>
<dbReference type="Pfam" id="PF00806">
    <property type="entry name" value="PUF"/>
    <property type="match status" value="8"/>
</dbReference>
<dbReference type="PANTHER" id="PTHR12537">
    <property type="entry name" value="RNA BINDING PROTEIN PUMILIO-RELATED"/>
    <property type="match status" value="1"/>
</dbReference>
<dbReference type="GO" id="GO:0005737">
    <property type="term" value="C:cytoplasm"/>
    <property type="evidence" value="ECO:0007669"/>
    <property type="project" value="UniProtKB-SubCell"/>
</dbReference>
<dbReference type="Gene3D" id="1.25.10.10">
    <property type="entry name" value="Leucine-rich Repeat Variant"/>
    <property type="match status" value="1"/>
</dbReference>
<feature type="compositionally biased region" description="Basic and acidic residues" evidence="6">
    <location>
        <begin position="379"/>
        <end position="388"/>
    </location>
</feature>
<evidence type="ECO:0000256" key="3">
    <source>
        <dbReference type="ARBA" id="ARBA00022737"/>
    </source>
</evidence>
<name>A0A7S1PQH7_ALECA</name>
<feature type="compositionally biased region" description="Low complexity" evidence="6">
    <location>
        <begin position="365"/>
        <end position="378"/>
    </location>
</feature>
<evidence type="ECO:0000259" key="7">
    <source>
        <dbReference type="PROSITE" id="PS50303"/>
    </source>
</evidence>
<dbReference type="GO" id="GO:0010608">
    <property type="term" value="P:post-transcriptional regulation of gene expression"/>
    <property type="evidence" value="ECO:0007669"/>
    <property type="project" value="TreeGrafter"/>
</dbReference>